<keyword evidence="3" id="KW-1185">Reference proteome</keyword>
<dbReference type="GeneID" id="105437515"/>
<reference evidence="3" key="1">
    <citation type="submission" date="2015-02" db="EMBL/GenBank/DDBJ databases">
        <title>Genome sequencing for Strongylocentrotus purpuratus.</title>
        <authorList>
            <person name="Murali S."/>
            <person name="Liu Y."/>
            <person name="Vee V."/>
            <person name="English A."/>
            <person name="Wang M."/>
            <person name="Skinner E."/>
            <person name="Han Y."/>
            <person name="Muzny D.M."/>
            <person name="Worley K.C."/>
            <person name="Gibbs R.A."/>
        </authorList>
    </citation>
    <scope>NUCLEOTIDE SEQUENCE</scope>
</reference>
<dbReference type="KEGG" id="spu:105437515"/>
<evidence type="ECO:0000313" key="3">
    <source>
        <dbReference type="Proteomes" id="UP000007110"/>
    </source>
</evidence>
<feature type="chain" id="PRO_5029661301" evidence="1">
    <location>
        <begin position="24"/>
        <end position="102"/>
    </location>
</feature>
<dbReference type="Proteomes" id="UP000007110">
    <property type="component" value="Unassembled WGS sequence"/>
</dbReference>
<protein>
    <submittedName>
        <fullName evidence="2">Uncharacterized protein</fullName>
    </submittedName>
</protein>
<dbReference type="OMA" id="FRCTHRV"/>
<keyword evidence="1" id="KW-0732">Signal</keyword>
<sequence>MASKVFLTITVFVFVVALAAAMAFEDDPSDEEFDMVLDLLEKRSNELALDDDISNETYDMEKRGQGRGRFFRCTHRVSGHTCICDKRYRKQHQKYYRVCSGY</sequence>
<dbReference type="EnsemblMetazoa" id="XM_011664185">
    <property type="protein sequence ID" value="XP_011662487"/>
    <property type="gene ID" value="LOC105437515"/>
</dbReference>
<evidence type="ECO:0000256" key="1">
    <source>
        <dbReference type="SAM" id="SignalP"/>
    </source>
</evidence>
<organism evidence="2 3">
    <name type="scientific">Strongylocentrotus purpuratus</name>
    <name type="common">Purple sea urchin</name>
    <dbReference type="NCBI Taxonomy" id="7668"/>
    <lineage>
        <taxon>Eukaryota</taxon>
        <taxon>Metazoa</taxon>
        <taxon>Echinodermata</taxon>
        <taxon>Eleutherozoa</taxon>
        <taxon>Echinozoa</taxon>
        <taxon>Echinoidea</taxon>
        <taxon>Euechinoidea</taxon>
        <taxon>Echinacea</taxon>
        <taxon>Camarodonta</taxon>
        <taxon>Echinidea</taxon>
        <taxon>Strongylocentrotidae</taxon>
        <taxon>Strongylocentrotus</taxon>
    </lineage>
</organism>
<name>A0A7M7HEX0_STRPU</name>
<feature type="signal peptide" evidence="1">
    <location>
        <begin position="1"/>
        <end position="23"/>
    </location>
</feature>
<dbReference type="OrthoDB" id="10172843at2759"/>
<reference evidence="2" key="2">
    <citation type="submission" date="2021-01" db="UniProtKB">
        <authorList>
            <consortium name="EnsemblMetazoa"/>
        </authorList>
    </citation>
    <scope>IDENTIFICATION</scope>
</reference>
<dbReference type="AlphaFoldDB" id="A0A7M7HEX0"/>
<dbReference type="InParanoid" id="A0A7M7HEX0"/>
<dbReference type="RefSeq" id="XP_011662487.1">
    <property type="nucleotide sequence ID" value="XM_011664185.2"/>
</dbReference>
<evidence type="ECO:0000313" key="2">
    <source>
        <dbReference type="EnsemblMetazoa" id="XP_011662487"/>
    </source>
</evidence>
<proteinExistence type="predicted"/>
<accession>A0A7M7HEX0</accession>